<keyword evidence="1" id="KW-1133">Transmembrane helix</keyword>
<organism evidence="3 4">
    <name type="scientific">Candidatus Roizmanbacteria bacterium RIFCSPHIGHO2_02_FULL_43_11</name>
    <dbReference type="NCBI Taxonomy" id="1802043"/>
    <lineage>
        <taxon>Bacteria</taxon>
        <taxon>Candidatus Roizmaniibacteriota</taxon>
    </lineage>
</organism>
<evidence type="ECO:0000313" key="4">
    <source>
        <dbReference type="Proteomes" id="UP000178098"/>
    </source>
</evidence>
<gene>
    <name evidence="3" type="ORF">A3D08_03310</name>
</gene>
<keyword evidence="1" id="KW-0472">Membrane</keyword>
<dbReference type="Pfam" id="PF10131">
    <property type="entry name" value="PTPS_related"/>
    <property type="match status" value="1"/>
</dbReference>
<evidence type="ECO:0000259" key="2">
    <source>
        <dbReference type="Pfam" id="PF10131"/>
    </source>
</evidence>
<reference evidence="3 4" key="1">
    <citation type="journal article" date="2016" name="Nat. Commun.">
        <title>Thousands of microbial genomes shed light on interconnected biogeochemical processes in an aquifer system.</title>
        <authorList>
            <person name="Anantharaman K."/>
            <person name="Brown C.T."/>
            <person name="Hug L.A."/>
            <person name="Sharon I."/>
            <person name="Castelle C.J."/>
            <person name="Probst A.J."/>
            <person name="Thomas B.C."/>
            <person name="Singh A."/>
            <person name="Wilkins M.J."/>
            <person name="Karaoz U."/>
            <person name="Brodie E.L."/>
            <person name="Williams K.H."/>
            <person name="Hubbard S.S."/>
            <person name="Banfield J.F."/>
        </authorList>
    </citation>
    <scope>NUCLEOTIDE SEQUENCE [LARGE SCALE GENOMIC DNA]</scope>
</reference>
<name>A0A1F7HGU3_9BACT</name>
<feature type="domain" description="Membrane protein 6-pyruvoyl-tetrahydropterin synthase-related" evidence="2">
    <location>
        <begin position="80"/>
        <end position="397"/>
    </location>
</feature>
<dbReference type="InterPro" id="IPR018776">
    <property type="entry name" value="Membrane_prot_PTPS-rel_domain"/>
</dbReference>
<feature type="transmembrane region" description="Helical" evidence="1">
    <location>
        <begin position="349"/>
        <end position="367"/>
    </location>
</feature>
<evidence type="ECO:0000256" key="1">
    <source>
        <dbReference type="SAM" id="Phobius"/>
    </source>
</evidence>
<feature type="transmembrane region" description="Helical" evidence="1">
    <location>
        <begin position="308"/>
        <end position="329"/>
    </location>
</feature>
<comment type="caution">
    <text evidence="3">The sequence shown here is derived from an EMBL/GenBank/DDBJ whole genome shotgun (WGS) entry which is preliminary data.</text>
</comment>
<dbReference type="EMBL" id="MFZT01000030">
    <property type="protein sequence ID" value="OGK30305.1"/>
    <property type="molecule type" value="Genomic_DNA"/>
</dbReference>
<feature type="transmembrane region" description="Helical" evidence="1">
    <location>
        <begin position="175"/>
        <end position="202"/>
    </location>
</feature>
<evidence type="ECO:0000313" key="3">
    <source>
        <dbReference type="EMBL" id="OGK30305.1"/>
    </source>
</evidence>
<dbReference type="Proteomes" id="UP000178098">
    <property type="component" value="Unassembled WGS sequence"/>
</dbReference>
<keyword evidence="1" id="KW-0812">Transmembrane</keyword>
<feature type="transmembrane region" description="Helical" evidence="1">
    <location>
        <begin position="98"/>
        <end position="115"/>
    </location>
</feature>
<feature type="transmembrane region" description="Helical" evidence="1">
    <location>
        <begin position="7"/>
        <end position="26"/>
    </location>
</feature>
<sequence length="548" mass="62230">MKLSDYKISFVIICISSLIFTFNLFVHAGEPATFDSPTHITTLYQVAEGLKSGEFPVTWLQKFAHYGAPIPLYAHQTTMYFGAVISLFLKDPVLSSKILAFIFSVIGGWGMYLLLRRHTDPLPALVGSILFMFAPYRILNTYVRGALPEFAAQSLAPYLLLSIHMFINSREFRSLVFITIITALLVLTHTFMIVITAPFALLYTLAARPTMRQAIILGIAGILGIALAGYYIVPLITEINYFYYGLEPNHYKEGQFLQLKNFLSSTWPYITETDRFTRPHVLLGGLLEGIIVLFSTAYYTLIKRPHNLSLPFVSLLASLIYIILMLPISEPLYQASSFLGNIQHPWRMMAGYSLAVSILAAHILHEVRARKAQALISIALCSLVMFLAAPQLYAKNYTLYPISHYAFTKENLHGNPMVTLWAGEPEDYPRVKDSIRTIEGSAKIQQLLYENTRREYHIRVDSDARFVSYTFYFPGWHVKSNGREVPIEFQDINYRGLTTFKLPKGDHRVLIEFVPTKKRMLGFAFSASALVMILLSSVVYKKYEKIIN</sequence>
<feature type="transmembrane region" description="Helical" evidence="1">
    <location>
        <begin position="374"/>
        <end position="393"/>
    </location>
</feature>
<feature type="transmembrane region" description="Helical" evidence="1">
    <location>
        <begin position="281"/>
        <end position="301"/>
    </location>
</feature>
<dbReference type="AlphaFoldDB" id="A0A1F7HGU3"/>
<feature type="transmembrane region" description="Helical" evidence="1">
    <location>
        <begin position="121"/>
        <end position="138"/>
    </location>
</feature>
<feature type="transmembrane region" description="Helical" evidence="1">
    <location>
        <begin position="214"/>
        <end position="233"/>
    </location>
</feature>
<proteinExistence type="predicted"/>
<feature type="transmembrane region" description="Helical" evidence="1">
    <location>
        <begin position="520"/>
        <end position="540"/>
    </location>
</feature>
<accession>A0A1F7HGU3</accession>
<protein>
    <recommendedName>
        <fullName evidence="2">Membrane protein 6-pyruvoyl-tetrahydropterin synthase-related domain-containing protein</fullName>
    </recommendedName>
</protein>